<dbReference type="Proteomes" id="UP000646548">
    <property type="component" value="Unassembled WGS sequence"/>
</dbReference>
<protein>
    <submittedName>
        <fullName evidence="1">Uncharacterized protein</fullName>
    </submittedName>
</protein>
<reference evidence="1" key="1">
    <citation type="journal article" name="BMC Genomics">
        <title>Long-read sequencing and de novo genome assembly of marine medaka (Oryzias melastigma).</title>
        <authorList>
            <person name="Liang P."/>
            <person name="Saqib H.S.A."/>
            <person name="Ni X."/>
            <person name="Shen Y."/>
        </authorList>
    </citation>
    <scope>NUCLEOTIDE SEQUENCE</scope>
    <source>
        <strain evidence="1">Bigg-433</strain>
    </source>
</reference>
<evidence type="ECO:0000313" key="1">
    <source>
        <dbReference type="EMBL" id="KAF6738647.1"/>
    </source>
</evidence>
<dbReference type="AlphaFoldDB" id="A0A834FRV9"/>
<evidence type="ECO:0000313" key="2">
    <source>
        <dbReference type="Proteomes" id="UP000646548"/>
    </source>
</evidence>
<dbReference type="EMBL" id="WKFB01000021">
    <property type="protein sequence ID" value="KAF6738647.1"/>
    <property type="molecule type" value="Genomic_DNA"/>
</dbReference>
<organism evidence="1 2">
    <name type="scientific">Oryzias melastigma</name>
    <name type="common">Marine medaka</name>
    <dbReference type="NCBI Taxonomy" id="30732"/>
    <lineage>
        <taxon>Eukaryota</taxon>
        <taxon>Metazoa</taxon>
        <taxon>Chordata</taxon>
        <taxon>Craniata</taxon>
        <taxon>Vertebrata</taxon>
        <taxon>Euteleostomi</taxon>
        <taxon>Actinopterygii</taxon>
        <taxon>Neopterygii</taxon>
        <taxon>Teleostei</taxon>
        <taxon>Neoteleostei</taxon>
        <taxon>Acanthomorphata</taxon>
        <taxon>Ovalentaria</taxon>
        <taxon>Atherinomorphae</taxon>
        <taxon>Beloniformes</taxon>
        <taxon>Adrianichthyidae</taxon>
        <taxon>Oryziinae</taxon>
        <taxon>Oryzias</taxon>
    </lineage>
</organism>
<name>A0A834FRV9_ORYME</name>
<accession>A0A834FRV9</accession>
<proteinExistence type="predicted"/>
<gene>
    <name evidence="1" type="ORF">FQA47_001348</name>
</gene>
<comment type="caution">
    <text evidence="1">The sequence shown here is derived from an EMBL/GenBank/DDBJ whole genome shotgun (WGS) entry which is preliminary data.</text>
</comment>
<sequence>MEELGGEEEPVRVRKTFTDTGFTNCHHGTDMRCNSRTENCLHLRRATSKEKKKSWDPTCVSLFSKICLCNVFCLFLSVHNTRTKHCNSGKKVKLEQKAGK</sequence>